<reference evidence="2 3" key="1">
    <citation type="journal article" date="2010" name="Nature">
        <title>The Ectocarpus genome and the independent evolution of multicellularity in brown algae.</title>
        <authorList>
            <person name="Cock J.M."/>
            <person name="Sterck L."/>
            <person name="Rouze P."/>
            <person name="Scornet D."/>
            <person name="Allen A.E."/>
            <person name="Amoutzias G."/>
            <person name="Anthouard V."/>
            <person name="Artiguenave F."/>
            <person name="Aury J.M."/>
            <person name="Badger J.H."/>
            <person name="Beszteri B."/>
            <person name="Billiau K."/>
            <person name="Bonnet E."/>
            <person name="Bothwell J.H."/>
            <person name="Bowler C."/>
            <person name="Boyen C."/>
            <person name="Brownlee C."/>
            <person name="Carrano C.J."/>
            <person name="Charrier B."/>
            <person name="Cho G.Y."/>
            <person name="Coelho S.M."/>
            <person name="Collen J."/>
            <person name="Corre E."/>
            <person name="Da Silva C."/>
            <person name="Delage L."/>
            <person name="Delaroque N."/>
            <person name="Dittami S.M."/>
            <person name="Doulbeau S."/>
            <person name="Elias M."/>
            <person name="Farnham G."/>
            <person name="Gachon C.M."/>
            <person name="Gschloessl B."/>
            <person name="Heesch S."/>
            <person name="Jabbari K."/>
            <person name="Jubin C."/>
            <person name="Kawai H."/>
            <person name="Kimura K."/>
            <person name="Kloareg B."/>
            <person name="Kupper F.C."/>
            <person name="Lang D."/>
            <person name="Le Bail A."/>
            <person name="Leblanc C."/>
            <person name="Lerouge P."/>
            <person name="Lohr M."/>
            <person name="Lopez P.J."/>
            <person name="Martens C."/>
            <person name="Maumus F."/>
            <person name="Michel G."/>
            <person name="Miranda-Saavedra D."/>
            <person name="Morales J."/>
            <person name="Moreau H."/>
            <person name="Motomura T."/>
            <person name="Nagasato C."/>
            <person name="Napoli C.A."/>
            <person name="Nelson D.R."/>
            <person name="Nyvall-Collen P."/>
            <person name="Peters A.F."/>
            <person name="Pommier C."/>
            <person name="Potin P."/>
            <person name="Poulain J."/>
            <person name="Quesneville H."/>
            <person name="Read B."/>
            <person name="Rensing S.A."/>
            <person name="Ritter A."/>
            <person name="Rousvoal S."/>
            <person name="Samanta M."/>
            <person name="Samson G."/>
            <person name="Schroeder D.C."/>
            <person name="Segurens B."/>
            <person name="Strittmatter M."/>
            <person name="Tonon T."/>
            <person name="Tregear J.W."/>
            <person name="Valentin K."/>
            <person name="von Dassow P."/>
            <person name="Yamagishi T."/>
            <person name="Van de Peer Y."/>
            <person name="Wincker P."/>
        </authorList>
    </citation>
    <scope>NUCLEOTIDE SEQUENCE [LARGE SCALE GENOMIC DNA]</scope>
    <source>
        <strain evidence="3">Ec32 / CCAP1310/4</strain>
    </source>
</reference>
<feature type="region of interest" description="Disordered" evidence="1">
    <location>
        <begin position="307"/>
        <end position="338"/>
    </location>
</feature>
<gene>
    <name evidence="2" type="ORF">Esi_0182_0039</name>
</gene>
<feature type="compositionally biased region" description="Gly residues" evidence="1">
    <location>
        <begin position="327"/>
        <end position="337"/>
    </location>
</feature>
<sequence length="458" mass="46272">MLEEDPSRRCTVLEALSSDYFRALPLRGPNPAYPLQWSPFPVRTRSFSSTAPGGQPHWVAVALAAGGLKGDYASALDRHWFDSTYAVEVPLLAAAVPGGACSEGGEGSRVEALLRSSLPGARLVRLVRLQDRARMLRFVCDRDAAISSAAAAAVAGTGTGTTTPGFPNTGGGGGGGGGGSVGRVSVARLFADPRDVVAGDALTAISTSGSDPASATRGGPGCWTVGGTAATTTPAAEEDLRDNDDARVRGAGGPVSKAGRDLCRLAASARFAAVALAQPQIERRDEGGRGGGKSMTLRTLAVVRAIVSGDPEEHPGWRREGTCSGSESGGEAGGSASGNGWLQSVAAAAVDRDKMDPFLDIDCMAKVDDLTRVAGIGLSSPPPSVADAGGSGNRTLEPAPGLSSPAVHSITDWEAVSGGGGGEEGGPRRVGGGGGGTAAVYTVRREACYPEYLATFAL</sequence>
<feature type="compositionally biased region" description="Basic and acidic residues" evidence="1">
    <location>
        <begin position="311"/>
        <end position="321"/>
    </location>
</feature>
<dbReference type="Proteomes" id="UP000002630">
    <property type="component" value="Linkage Group LG17"/>
</dbReference>
<feature type="compositionally biased region" description="Low complexity" evidence="1">
    <location>
        <begin position="156"/>
        <end position="167"/>
    </location>
</feature>
<dbReference type="EMBL" id="FN649742">
    <property type="protein sequence ID" value="CBN75844.1"/>
    <property type="molecule type" value="Genomic_DNA"/>
</dbReference>
<keyword evidence="3" id="KW-1185">Reference proteome</keyword>
<evidence type="ECO:0000313" key="3">
    <source>
        <dbReference type="Proteomes" id="UP000002630"/>
    </source>
</evidence>
<protein>
    <submittedName>
        <fullName evidence="2">Uncharacterized protein</fullName>
    </submittedName>
</protein>
<dbReference type="InParanoid" id="D8LGZ1"/>
<organism evidence="2 3">
    <name type="scientific">Ectocarpus siliculosus</name>
    <name type="common">Brown alga</name>
    <name type="synonym">Conferva siliculosa</name>
    <dbReference type="NCBI Taxonomy" id="2880"/>
    <lineage>
        <taxon>Eukaryota</taxon>
        <taxon>Sar</taxon>
        <taxon>Stramenopiles</taxon>
        <taxon>Ochrophyta</taxon>
        <taxon>PX clade</taxon>
        <taxon>Phaeophyceae</taxon>
        <taxon>Ectocarpales</taxon>
        <taxon>Ectocarpaceae</taxon>
        <taxon>Ectocarpus</taxon>
    </lineage>
</organism>
<evidence type="ECO:0000256" key="1">
    <source>
        <dbReference type="SAM" id="MobiDB-lite"/>
    </source>
</evidence>
<evidence type="ECO:0000313" key="2">
    <source>
        <dbReference type="EMBL" id="CBN75844.1"/>
    </source>
</evidence>
<name>D8LGZ1_ECTSI</name>
<feature type="compositionally biased region" description="Gly residues" evidence="1">
    <location>
        <begin position="168"/>
        <end position="178"/>
    </location>
</feature>
<proteinExistence type="predicted"/>
<dbReference type="AlphaFoldDB" id="D8LGZ1"/>
<feature type="region of interest" description="Disordered" evidence="1">
    <location>
        <begin position="378"/>
        <end position="404"/>
    </location>
</feature>
<dbReference type="EMBL" id="FN648307">
    <property type="protein sequence ID" value="CBN75844.1"/>
    <property type="molecule type" value="Genomic_DNA"/>
</dbReference>
<dbReference type="OrthoDB" id="10578231at2759"/>
<accession>D8LGZ1</accession>
<feature type="region of interest" description="Disordered" evidence="1">
    <location>
        <begin position="156"/>
        <end position="178"/>
    </location>
</feature>